<keyword evidence="2" id="KW-1185">Reference proteome</keyword>
<accession>A0AC61Y5Q0</accession>
<gene>
    <name evidence="1" type="ORF">FVB9532_00434</name>
</gene>
<evidence type="ECO:0000313" key="1">
    <source>
        <dbReference type="EMBL" id="VVU99182.1"/>
    </source>
</evidence>
<dbReference type="Proteomes" id="UP000356253">
    <property type="component" value="Unassembled WGS sequence"/>
</dbReference>
<sequence>MKNTLQIYFIFISLILLISCEKDEEESLNKSSSDRINKNFSNKTSKKATEVIDFQKYVNKNAQKDNFTHLLYGNTYVLENESGTSYSTGIVPLEKEFYNGRKSYYENLVVIEDNQANANGFIVRYDIDTDEPIGWEPVFGYILSNPCLPMATSNEVPCNCSGSHTCDEISQCCCGEPGCESGHQPLCGSGGSSIPCAKLYTEDGSVGVVGGGGGGGGGGGAPSPENNPIHMPSGESYPSGMVVVPFTQVPEVKVIDEFTEMKIATIVTLINADETVKDWLIDNNQRSNILAIIDNLFDMVLSPFITPELNDILLELLIYLTEDNTSLKNENTLTIIEFLEENRENGQIPLAVMEKIQEFLEITEEIPEARFDRFNELNDILEQNPWALIQDCAEQNGMDTSNYLDLYNHTIPQACLDRLNTLNQITPGYFNQPISEGNVPLANIDYYGVEITNYPDFNNDGNPDSEDEIYQAFREKFTDLASGEKEDFQFSCDSNFDGNIDLEDTGDINWEFIPLISQDGDDFVSSNPIASILLIEAEASGFLPSIATDDGAIMVSDFTNNYWTISTISTPSNGTQPFSGNRQWGWLINQSGNFEFFTRAVDVANISILLNIGANTECQQETYYDIAEATWQNLQQEIANWINSNGGQANVNTPTTVNVKKETIKEVLTNNESIQQILSNCN</sequence>
<name>A0AC61Y5Q0_9FLAO</name>
<comment type="caution">
    <text evidence="1">The sequence shown here is derived from an EMBL/GenBank/DDBJ whole genome shotgun (WGS) entry which is preliminary data.</text>
</comment>
<organism evidence="1 2">
    <name type="scientific">Mesonia oceanica</name>
    <dbReference type="NCBI Taxonomy" id="2687242"/>
    <lineage>
        <taxon>Bacteria</taxon>
        <taxon>Pseudomonadati</taxon>
        <taxon>Bacteroidota</taxon>
        <taxon>Flavobacteriia</taxon>
        <taxon>Flavobacteriales</taxon>
        <taxon>Flavobacteriaceae</taxon>
        <taxon>Mesonia</taxon>
    </lineage>
</organism>
<dbReference type="EMBL" id="CABVMM010000002">
    <property type="protein sequence ID" value="VVU99182.1"/>
    <property type="molecule type" value="Genomic_DNA"/>
</dbReference>
<proteinExistence type="predicted"/>
<reference evidence="1" key="1">
    <citation type="submission" date="2019-09" db="EMBL/GenBank/DDBJ databases">
        <authorList>
            <person name="Rodrigo-Torres L."/>
            <person name="Arahal R. D."/>
            <person name="Lucena T."/>
        </authorList>
    </citation>
    <scope>NUCLEOTIDE SEQUENCE</scope>
    <source>
        <strain evidence="1">ISS653</strain>
    </source>
</reference>
<protein>
    <submittedName>
        <fullName evidence="1">Uncharacterized protein</fullName>
    </submittedName>
</protein>
<evidence type="ECO:0000313" key="2">
    <source>
        <dbReference type="Proteomes" id="UP000356253"/>
    </source>
</evidence>